<evidence type="ECO:0000256" key="5">
    <source>
        <dbReference type="ARBA" id="ARBA00022989"/>
    </source>
</evidence>
<evidence type="ECO:0000259" key="8">
    <source>
        <dbReference type="PROSITE" id="PS50928"/>
    </source>
</evidence>
<dbReference type="Pfam" id="PF00528">
    <property type="entry name" value="BPD_transp_1"/>
    <property type="match status" value="1"/>
</dbReference>
<keyword evidence="5 7" id="KW-1133">Transmembrane helix</keyword>
<feature type="transmembrane region" description="Helical" evidence="7">
    <location>
        <begin position="192"/>
        <end position="214"/>
    </location>
</feature>
<dbReference type="GO" id="GO:0071916">
    <property type="term" value="F:dipeptide transmembrane transporter activity"/>
    <property type="evidence" value="ECO:0007669"/>
    <property type="project" value="TreeGrafter"/>
</dbReference>
<comment type="similarity">
    <text evidence="7">Belongs to the binding-protein-dependent transport system permease family.</text>
</comment>
<dbReference type="SUPFAM" id="SSF161098">
    <property type="entry name" value="MetI-like"/>
    <property type="match status" value="1"/>
</dbReference>
<evidence type="ECO:0000256" key="3">
    <source>
        <dbReference type="ARBA" id="ARBA00022475"/>
    </source>
</evidence>
<evidence type="ECO:0000256" key="2">
    <source>
        <dbReference type="ARBA" id="ARBA00022448"/>
    </source>
</evidence>
<dbReference type="Proteomes" id="UP000555407">
    <property type="component" value="Unassembled WGS sequence"/>
</dbReference>
<dbReference type="InterPro" id="IPR035906">
    <property type="entry name" value="MetI-like_sf"/>
</dbReference>
<name>A0A7X5VHJ7_9ACTN</name>
<feature type="transmembrane region" description="Helical" evidence="7">
    <location>
        <begin position="257"/>
        <end position="279"/>
    </location>
</feature>
<dbReference type="CDD" id="cd06261">
    <property type="entry name" value="TM_PBP2"/>
    <property type="match status" value="1"/>
</dbReference>
<dbReference type="GO" id="GO:0005886">
    <property type="term" value="C:plasma membrane"/>
    <property type="evidence" value="ECO:0007669"/>
    <property type="project" value="UniProtKB-SubCell"/>
</dbReference>
<dbReference type="PANTHER" id="PTHR43163:SF6">
    <property type="entry name" value="DIPEPTIDE TRANSPORT SYSTEM PERMEASE PROTEIN DPPB-RELATED"/>
    <property type="match status" value="1"/>
</dbReference>
<keyword evidence="2 7" id="KW-0813">Transport</keyword>
<accession>A0A7X5VHJ7</accession>
<comment type="caution">
    <text evidence="9">The sequence shown here is derived from an EMBL/GenBank/DDBJ whole genome shotgun (WGS) entry which is preliminary data.</text>
</comment>
<reference evidence="9 10" key="1">
    <citation type="submission" date="2020-03" db="EMBL/GenBank/DDBJ databases">
        <title>Sequencing the genomes of 1000 actinobacteria strains.</title>
        <authorList>
            <person name="Klenk H.-P."/>
        </authorList>
    </citation>
    <scope>NUCLEOTIDE SEQUENCE [LARGE SCALE GENOMIC DNA]</scope>
    <source>
        <strain evidence="9 10">DSM 45490</strain>
    </source>
</reference>
<gene>
    <name evidence="9" type="ORF">BJY22_007142</name>
</gene>
<evidence type="ECO:0000313" key="10">
    <source>
        <dbReference type="Proteomes" id="UP000555407"/>
    </source>
</evidence>
<dbReference type="Gene3D" id="1.10.3720.10">
    <property type="entry name" value="MetI-like"/>
    <property type="match status" value="1"/>
</dbReference>
<sequence>MPNGGGAVIGFLGRRALWGVVTLWAISMLTFAIIQLPPGDFASTYVARVAEAGGSAADIETIRAQFGLDQPVYQQYLHWMGRVLQGDLGRSMELNRPVTSVIRGDLLFTVAVALAAIVVTWLVALPIGIYSAVKRYSVGDYVLTLFGFLGLAIPNFLLALVLMYFSFSLFGFSVGGLLSPEYETAPWSVGKLLNLIGHLVIPAVVMGAAGMAHLMRIMRANLLDELGKPYVITAQAKGLRRWHVISKYPVRVALNPFASSIGMLLPQVISGTVIVSVVLSLPTLGPRLLDALHSQDMFLAGAIVLLLGVLTVVGTLISDIVLMIIDPRIRYGR</sequence>
<feature type="domain" description="ABC transmembrane type-1" evidence="8">
    <location>
        <begin position="106"/>
        <end position="318"/>
    </location>
</feature>
<feature type="transmembrane region" description="Helical" evidence="7">
    <location>
        <begin position="16"/>
        <end position="36"/>
    </location>
</feature>
<proteinExistence type="inferred from homology"/>
<dbReference type="InterPro" id="IPR000515">
    <property type="entry name" value="MetI-like"/>
</dbReference>
<evidence type="ECO:0000256" key="7">
    <source>
        <dbReference type="RuleBase" id="RU363032"/>
    </source>
</evidence>
<evidence type="ECO:0000256" key="4">
    <source>
        <dbReference type="ARBA" id="ARBA00022692"/>
    </source>
</evidence>
<keyword evidence="3" id="KW-1003">Cell membrane</keyword>
<dbReference type="Pfam" id="PF19300">
    <property type="entry name" value="BPD_transp_1_N"/>
    <property type="match status" value="1"/>
</dbReference>
<comment type="subcellular location">
    <subcellularLocation>
        <location evidence="1 7">Cell membrane</location>
        <topology evidence="1 7">Multi-pass membrane protein</topology>
    </subcellularLocation>
</comment>
<feature type="transmembrane region" description="Helical" evidence="7">
    <location>
        <begin position="106"/>
        <end position="130"/>
    </location>
</feature>
<evidence type="ECO:0000256" key="6">
    <source>
        <dbReference type="ARBA" id="ARBA00023136"/>
    </source>
</evidence>
<dbReference type="PROSITE" id="PS50928">
    <property type="entry name" value="ABC_TM1"/>
    <property type="match status" value="1"/>
</dbReference>
<dbReference type="RefSeq" id="WP_337759744.1">
    <property type="nucleotide sequence ID" value="NZ_JAASRO010000001.1"/>
</dbReference>
<evidence type="ECO:0000313" key="9">
    <source>
        <dbReference type="EMBL" id="NIK61425.1"/>
    </source>
</evidence>
<dbReference type="EMBL" id="JAASRO010000001">
    <property type="protein sequence ID" value="NIK61425.1"/>
    <property type="molecule type" value="Genomic_DNA"/>
</dbReference>
<keyword evidence="10" id="KW-1185">Reference proteome</keyword>
<organism evidence="9 10">
    <name type="scientific">Kribbella shirazensis</name>
    <dbReference type="NCBI Taxonomy" id="1105143"/>
    <lineage>
        <taxon>Bacteria</taxon>
        <taxon>Bacillati</taxon>
        <taxon>Actinomycetota</taxon>
        <taxon>Actinomycetes</taxon>
        <taxon>Propionibacteriales</taxon>
        <taxon>Kribbellaceae</taxon>
        <taxon>Kribbella</taxon>
    </lineage>
</organism>
<feature type="transmembrane region" description="Helical" evidence="7">
    <location>
        <begin position="299"/>
        <end position="325"/>
    </location>
</feature>
<feature type="transmembrane region" description="Helical" evidence="7">
    <location>
        <begin position="142"/>
        <end position="172"/>
    </location>
</feature>
<keyword evidence="4 7" id="KW-0812">Transmembrane</keyword>
<dbReference type="PANTHER" id="PTHR43163">
    <property type="entry name" value="DIPEPTIDE TRANSPORT SYSTEM PERMEASE PROTEIN DPPB-RELATED"/>
    <property type="match status" value="1"/>
</dbReference>
<dbReference type="InterPro" id="IPR045621">
    <property type="entry name" value="BPD_transp_1_N"/>
</dbReference>
<dbReference type="AlphaFoldDB" id="A0A7X5VHJ7"/>
<protein>
    <submittedName>
        <fullName evidence="9">Peptide/nickel transport system permease protein</fullName>
    </submittedName>
</protein>
<keyword evidence="6 7" id="KW-0472">Membrane</keyword>
<evidence type="ECO:0000256" key="1">
    <source>
        <dbReference type="ARBA" id="ARBA00004651"/>
    </source>
</evidence>